<name>A0A2S2PIK9_SCHGA</name>
<dbReference type="AlphaFoldDB" id="A0A2S2PIK9"/>
<accession>A0A2S2PIK9</accession>
<gene>
    <name evidence="1" type="ORF">g.3135</name>
</gene>
<evidence type="ECO:0000313" key="1">
    <source>
        <dbReference type="EMBL" id="MBY29078.1"/>
    </source>
</evidence>
<sequence>MIKHISLPFVLKHLNINTYYKSYRKAITNLISPFKESLSTSARQNIASHYAASRIIRISYELIEYNKIGILAEELLFEMLFYLSSAYLEINHHWPGGIDMFRNQMVWSFKNFPKTPKDLCFVLTNSTNTDIRHFIIIFIYFYLLTCSNDEKESIYLEPMCDYLCSIQNEIPIPVIKAILFNISICFVSHHAVNAISGLEFATKKLVELINSKIIDSIFTHHPALLYFLFASSIIPEKIQLQLIKQWVQNSDEICLVELEKFCLNNHKAKLCLMDVLINDTNIDNNKLHSGFNIVKKIITKENECNEHKTLLIIWDMLPIYLGLFCCTNNSKGIGATNLTFLLNLTEPCSLRGINISINEHRSIVYTMSSIIKIHQSTSTEQYSLLSSLLQHLITLIQFSNTDVLNTIKKNKDFLYALENLCLSKNNNICFLAINTVIQLCQLEQEETNMEHKLLYSITLKCEYILNAMTRLCQNCILSSITLFKIILKYYEEGICKLVELTEAPSVDFLKTIFMQLKTIISQGLDRVSDQAWECITTILSTKLLKHLQELTYLKIEFATDPWLNFILLNSKSFSERCLEFLYTWLKHFVINDENNFTIRGSKVLCPSLFDSTIVHISVTLVNQVYERSELISKAKFIIQLILENKFSLPNELEGKMNIFLN</sequence>
<organism evidence="1">
    <name type="scientific">Schizaphis graminum</name>
    <name type="common">Green bug aphid</name>
    <dbReference type="NCBI Taxonomy" id="13262"/>
    <lineage>
        <taxon>Eukaryota</taxon>
        <taxon>Metazoa</taxon>
        <taxon>Ecdysozoa</taxon>
        <taxon>Arthropoda</taxon>
        <taxon>Hexapoda</taxon>
        <taxon>Insecta</taxon>
        <taxon>Pterygota</taxon>
        <taxon>Neoptera</taxon>
        <taxon>Paraneoptera</taxon>
        <taxon>Hemiptera</taxon>
        <taxon>Sternorrhyncha</taxon>
        <taxon>Aphidomorpha</taxon>
        <taxon>Aphidoidea</taxon>
        <taxon>Aphididae</taxon>
        <taxon>Aphidini</taxon>
        <taxon>Schizaphis</taxon>
    </lineage>
</organism>
<proteinExistence type="predicted"/>
<reference evidence="1" key="1">
    <citation type="submission" date="2018-04" db="EMBL/GenBank/DDBJ databases">
        <title>Transcriptome of Schizaphis graminum biotype I.</title>
        <authorList>
            <person name="Scully E.D."/>
            <person name="Geib S.M."/>
            <person name="Palmer N.A."/>
            <person name="Koch K."/>
            <person name="Bradshaw J."/>
            <person name="Heng-Moss T."/>
            <person name="Sarath G."/>
        </authorList>
    </citation>
    <scope>NUCLEOTIDE SEQUENCE</scope>
</reference>
<protein>
    <submittedName>
        <fullName evidence="1">Uncharacterized protein</fullName>
    </submittedName>
</protein>
<dbReference type="EMBL" id="GGMR01016459">
    <property type="protein sequence ID" value="MBY29078.1"/>
    <property type="molecule type" value="Transcribed_RNA"/>
</dbReference>